<dbReference type="EMBL" id="CP061800">
    <property type="protein sequence ID" value="QTA91379.1"/>
    <property type="molecule type" value="Genomic_DNA"/>
</dbReference>
<accession>A0A975GRU0</accession>
<sequence length="41" mass="4944">MKFSILIFRRMNRIYHYLSKTGTNFSIKIYEIGSVLQLIFT</sequence>
<protein>
    <submittedName>
        <fullName evidence="1">Uncharacterized protein</fullName>
    </submittedName>
</protein>
<gene>
    <name evidence="1" type="ORF">dnm_074440</name>
</gene>
<dbReference type="Proteomes" id="UP000663722">
    <property type="component" value="Chromosome"/>
</dbReference>
<dbReference type="AlphaFoldDB" id="A0A975GRU0"/>
<evidence type="ECO:0000313" key="2">
    <source>
        <dbReference type="Proteomes" id="UP000663722"/>
    </source>
</evidence>
<keyword evidence="2" id="KW-1185">Reference proteome</keyword>
<organism evidence="1 2">
    <name type="scientific">Desulfonema magnum</name>
    <dbReference type="NCBI Taxonomy" id="45655"/>
    <lineage>
        <taxon>Bacteria</taxon>
        <taxon>Pseudomonadati</taxon>
        <taxon>Thermodesulfobacteriota</taxon>
        <taxon>Desulfobacteria</taxon>
        <taxon>Desulfobacterales</taxon>
        <taxon>Desulfococcaceae</taxon>
        <taxon>Desulfonema</taxon>
    </lineage>
</organism>
<reference evidence="1" key="1">
    <citation type="journal article" date="2021" name="Microb. Physiol.">
        <title>Proteogenomic Insights into the Physiology of Marine, Sulfate-Reducing, Filamentous Desulfonema limicola and Desulfonema magnum.</title>
        <authorList>
            <person name="Schnaars V."/>
            <person name="Wohlbrand L."/>
            <person name="Scheve S."/>
            <person name="Hinrichs C."/>
            <person name="Reinhardt R."/>
            <person name="Rabus R."/>
        </authorList>
    </citation>
    <scope>NUCLEOTIDE SEQUENCE</scope>
    <source>
        <strain evidence="1">4be13</strain>
    </source>
</reference>
<proteinExistence type="predicted"/>
<dbReference type="KEGG" id="dmm:dnm_074440"/>
<name>A0A975GRU0_9BACT</name>
<evidence type="ECO:0000313" key="1">
    <source>
        <dbReference type="EMBL" id="QTA91379.1"/>
    </source>
</evidence>